<dbReference type="InterPro" id="IPR029510">
    <property type="entry name" value="Ald_DH_CS_GLU"/>
</dbReference>
<dbReference type="EMBL" id="JAVDYG010000001">
    <property type="protein sequence ID" value="MDR7363193.1"/>
    <property type="molecule type" value="Genomic_DNA"/>
</dbReference>
<evidence type="ECO:0000313" key="7">
    <source>
        <dbReference type="Proteomes" id="UP001183648"/>
    </source>
</evidence>
<evidence type="ECO:0000256" key="4">
    <source>
        <dbReference type="RuleBase" id="RU003345"/>
    </source>
</evidence>
<organism evidence="6 7">
    <name type="scientific">Nocardioides marmoribigeumensis</name>
    <dbReference type="NCBI Taxonomy" id="433649"/>
    <lineage>
        <taxon>Bacteria</taxon>
        <taxon>Bacillati</taxon>
        <taxon>Actinomycetota</taxon>
        <taxon>Actinomycetes</taxon>
        <taxon>Propionibacteriales</taxon>
        <taxon>Nocardioidaceae</taxon>
        <taxon>Nocardioides</taxon>
    </lineage>
</organism>
<reference evidence="6 7" key="1">
    <citation type="submission" date="2023-07" db="EMBL/GenBank/DDBJ databases">
        <title>Sequencing the genomes of 1000 actinobacteria strains.</title>
        <authorList>
            <person name="Klenk H.-P."/>
        </authorList>
    </citation>
    <scope>NUCLEOTIDE SEQUENCE [LARGE SCALE GENOMIC DNA]</scope>
    <source>
        <strain evidence="6 7">DSM 19426</strain>
    </source>
</reference>
<dbReference type="Gene3D" id="3.40.605.10">
    <property type="entry name" value="Aldehyde Dehydrogenase, Chain A, domain 1"/>
    <property type="match status" value="1"/>
</dbReference>
<evidence type="ECO:0000256" key="3">
    <source>
        <dbReference type="PROSITE-ProRule" id="PRU10007"/>
    </source>
</evidence>
<dbReference type="InterPro" id="IPR016162">
    <property type="entry name" value="Ald_DH_N"/>
</dbReference>
<evidence type="ECO:0000259" key="5">
    <source>
        <dbReference type="Pfam" id="PF00171"/>
    </source>
</evidence>
<dbReference type="Gene3D" id="3.40.309.10">
    <property type="entry name" value="Aldehyde Dehydrogenase, Chain A, domain 2"/>
    <property type="match status" value="1"/>
</dbReference>
<dbReference type="SUPFAM" id="SSF53720">
    <property type="entry name" value="ALDH-like"/>
    <property type="match status" value="1"/>
</dbReference>
<evidence type="ECO:0000256" key="1">
    <source>
        <dbReference type="ARBA" id="ARBA00009986"/>
    </source>
</evidence>
<dbReference type="InterPro" id="IPR016163">
    <property type="entry name" value="Ald_DH_C"/>
</dbReference>
<keyword evidence="7" id="KW-1185">Reference proteome</keyword>
<feature type="active site" evidence="3">
    <location>
        <position position="253"/>
    </location>
</feature>
<gene>
    <name evidence="6" type="ORF">J2S63_002746</name>
</gene>
<dbReference type="Proteomes" id="UP001183648">
    <property type="component" value="Unassembled WGS sequence"/>
</dbReference>
<dbReference type="PROSITE" id="PS00687">
    <property type="entry name" value="ALDEHYDE_DEHYDR_GLU"/>
    <property type="match status" value="1"/>
</dbReference>
<dbReference type="CDD" id="cd07138">
    <property type="entry name" value="ALDH_CddD_SSP0762"/>
    <property type="match status" value="1"/>
</dbReference>
<comment type="caution">
    <text evidence="6">The sequence shown here is derived from an EMBL/GenBank/DDBJ whole genome shotgun (WGS) entry which is preliminary data.</text>
</comment>
<protein>
    <submittedName>
        <fullName evidence="6">Acyl-CoA reductase-like NAD-dependent aldehyde dehydrogenase</fullName>
    </submittedName>
</protein>
<dbReference type="Pfam" id="PF00171">
    <property type="entry name" value="Aldedh"/>
    <property type="match status" value="1"/>
</dbReference>
<dbReference type="RefSeq" id="WP_310303265.1">
    <property type="nucleotide sequence ID" value="NZ_BAAAPS010000003.1"/>
</dbReference>
<feature type="domain" description="Aldehyde dehydrogenase" evidence="5">
    <location>
        <begin position="21"/>
        <end position="476"/>
    </location>
</feature>
<dbReference type="PANTHER" id="PTHR42804:SF1">
    <property type="entry name" value="ALDEHYDE DEHYDROGENASE-RELATED"/>
    <property type="match status" value="1"/>
</dbReference>
<dbReference type="InterPro" id="IPR015590">
    <property type="entry name" value="Aldehyde_DH_dom"/>
</dbReference>
<name>A0ABU2BXR9_9ACTN</name>
<accession>A0ABU2BXR9</accession>
<comment type="similarity">
    <text evidence="1 4">Belongs to the aldehyde dehydrogenase family.</text>
</comment>
<dbReference type="PANTHER" id="PTHR42804">
    <property type="entry name" value="ALDEHYDE DEHYDROGENASE"/>
    <property type="match status" value="1"/>
</dbReference>
<dbReference type="InterPro" id="IPR016161">
    <property type="entry name" value="Ald_DH/histidinol_DH"/>
</dbReference>
<sequence length="478" mass="49190">MTATATATTTARTELLVDGTWRRPASGGVTEVENPATGEVVGTSAEGTAPDVDLAVEAARRAFAGWSTTALEARLEVLGRWAALLDQRRELLVETVVAEVGAPVALAREAHVGMALEVLGAYLAEAAAVPWEQRIGSSLVLREAVGVAACITPWNWPLYQVLAKIGGALVAGSTVVLKPAELTPLSAYLLADAALDAGLPAGVLNLVPGSGRVVGEAMVTHPDVDVVSFTGSTGVGVRISQLAAPDVKRVCLELGGKSASVVLPGADLDVAVPASVQGAMLNSGQTCSAWSRLLVPDELLPAVLERAAAEAEQLVPGDPAAPGTSLGPVVSAAQRATVTGFVERARAAGARVLTGGERNPCDRGHFVAPTVVTDVAQDAEIVQQEVFGPVLTIQGYADVDQAVALANDSAYGLHGAVWAEDRERALGVARRLRTGQVDVNGAAFNPAAPFGGYGRSGNGRELGRYGIEEFLETKSVQL</sequence>
<evidence type="ECO:0000313" key="6">
    <source>
        <dbReference type="EMBL" id="MDR7363193.1"/>
    </source>
</evidence>
<keyword evidence="2 4" id="KW-0560">Oxidoreductase</keyword>
<evidence type="ECO:0000256" key="2">
    <source>
        <dbReference type="ARBA" id="ARBA00023002"/>
    </source>
</evidence>
<proteinExistence type="inferred from homology"/>